<dbReference type="AlphaFoldDB" id="A0A976BB33"/>
<name>A0A976BB33_9BURK</name>
<evidence type="ECO:0000313" key="2">
    <source>
        <dbReference type="Proteomes" id="UP000256862"/>
    </source>
</evidence>
<proteinExistence type="predicted"/>
<comment type="caution">
    <text evidence="1">The sequence shown here is derived from an EMBL/GenBank/DDBJ whole genome shotgun (WGS) entry which is preliminary data.</text>
</comment>
<gene>
    <name evidence="1" type="ORF">CO2235_150374</name>
</gene>
<protein>
    <submittedName>
        <fullName evidence="1">Uncharacterized protein</fullName>
    </submittedName>
</protein>
<sequence length="21" mass="2318">MLQNTGLAGAMLRRNQVSPLF</sequence>
<dbReference type="Proteomes" id="UP000256862">
    <property type="component" value="Chromosome CO2235"/>
</dbReference>
<reference evidence="1 2" key="1">
    <citation type="submission" date="2018-01" db="EMBL/GenBank/DDBJ databases">
        <authorList>
            <person name="Clerissi C."/>
        </authorList>
    </citation>
    <scope>NUCLEOTIDE SEQUENCE [LARGE SCALE GENOMIC DNA]</scope>
    <source>
        <strain evidence="1">Cupriavidus oxalaticus LMG 2235</strain>
    </source>
</reference>
<organism evidence="1 2">
    <name type="scientific">Cupriavidus oxalaticus</name>
    <dbReference type="NCBI Taxonomy" id="96344"/>
    <lineage>
        <taxon>Bacteria</taxon>
        <taxon>Pseudomonadati</taxon>
        <taxon>Pseudomonadota</taxon>
        <taxon>Betaproteobacteria</taxon>
        <taxon>Burkholderiales</taxon>
        <taxon>Burkholderiaceae</taxon>
        <taxon>Cupriavidus</taxon>
    </lineage>
</organism>
<dbReference type="EMBL" id="OGUS01000115">
    <property type="protein sequence ID" value="SPC12719.1"/>
    <property type="molecule type" value="Genomic_DNA"/>
</dbReference>
<accession>A0A976BB33</accession>
<evidence type="ECO:0000313" key="1">
    <source>
        <dbReference type="EMBL" id="SPC12719.1"/>
    </source>
</evidence>